<organism evidence="1 2">
    <name type="scientific">Tropicimonas aquimaris</name>
    <dbReference type="NCBI Taxonomy" id="914152"/>
    <lineage>
        <taxon>Bacteria</taxon>
        <taxon>Pseudomonadati</taxon>
        <taxon>Pseudomonadota</taxon>
        <taxon>Alphaproteobacteria</taxon>
        <taxon>Rhodobacterales</taxon>
        <taxon>Roseobacteraceae</taxon>
        <taxon>Tropicimonas</taxon>
    </lineage>
</organism>
<dbReference type="EMBL" id="JBHTJT010000056">
    <property type="protein sequence ID" value="MFD0982520.1"/>
    <property type="molecule type" value="Genomic_DNA"/>
</dbReference>
<comment type="caution">
    <text evidence="1">The sequence shown here is derived from an EMBL/GenBank/DDBJ whole genome shotgun (WGS) entry which is preliminary data.</text>
</comment>
<name>A0ABW3IY26_9RHOB</name>
<proteinExistence type="predicted"/>
<protein>
    <submittedName>
        <fullName evidence="1">Uncharacterized protein</fullName>
    </submittedName>
</protein>
<dbReference type="RefSeq" id="WP_386078592.1">
    <property type="nucleotide sequence ID" value="NZ_JBHTJT010000056.1"/>
</dbReference>
<evidence type="ECO:0000313" key="2">
    <source>
        <dbReference type="Proteomes" id="UP001597108"/>
    </source>
</evidence>
<dbReference type="Proteomes" id="UP001597108">
    <property type="component" value="Unassembled WGS sequence"/>
</dbReference>
<sequence>MKQGPFLDRVAEVFGVERKTVQVIARALREAGYLTTGARGVNAPHMTARDAANISIALLTGEPPSKVVPAFEFYSSQLPCEEVEVTELSVLSLCRVDDQTTFGTLVERLFDLWKVEDAKLDPYCWNSGIPMEPTILVRLSEDHKTTSVHAEGEVVVFHDRESAAEYDRLWEERMELGRDSPADQRRQIELLDQQMELLMHGMVSGKGLRVTREFTTVEISKIAIAIFDGERGEAD</sequence>
<evidence type="ECO:0000313" key="1">
    <source>
        <dbReference type="EMBL" id="MFD0982520.1"/>
    </source>
</evidence>
<reference evidence="2" key="1">
    <citation type="journal article" date="2019" name="Int. J. Syst. Evol. Microbiol.">
        <title>The Global Catalogue of Microorganisms (GCM) 10K type strain sequencing project: providing services to taxonomists for standard genome sequencing and annotation.</title>
        <authorList>
            <consortium name="The Broad Institute Genomics Platform"/>
            <consortium name="The Broad Institute Genome Sequencing Center for Infectious Disease"/>
            <person name="Wu L."/>
            <person name="Ma J."/>
        </authorList>
    </citation>
    <scope>NUCLEOTIDE SEQUENCE [LARGE SCALE GENOMIC DNA]</scope>
    <source>
        <strain evidence="2">CCUG 60524</strain>
    </source>
</reference>
<accession>A0ABW3IY26</accession>
<keyword evidence="2" id="KW-1185">Reference proteome</keyword>
<gene>
    <name evidence="1" type="ORF">ACFQ2S_23045</name>
</gene>